<name>A0A380TBA5_9ZZZZ</name>
<sequence>MPHHRYEPKILRSVPKQVEKNCIVALLGCLYHRIGQLLLPHSESHAPIQSLWSVKRALRRRRTPETGDRPT</sequence>
<accession>A0A380TBA5</accession>
<evidence type="ECO:0000313" key="1">
    <source>
        <dbReference type="EMBL" id="SUS05710.1"/>
    </source>
</evidence>
<proteinExistence type="predicted"/>
<dbReference type="AlphaFoldDB" id="A0A380TBA5"/>
<dbReference type="EMBL" id="UIDG01000119">
    <property type="protein sequence ID" value="SUS05710.1"/>
    <property type="molecule type" value="Genomic_DNA"/>
</dbReference>
<protein>
    <submittedName>
        <fullName evidence="1">Uncharacterized protein</fullName>
    </submittedName>
</protein>
<organism evidence="1">
    <name type="scientific">metagenome</name>
    <dbReference type="NCBI Taxonomy" id="256318"/>
    <lineage>
        <taxon>unclassified sequences</taxon>
        <taxon>metagenomes</taxon>
    </lineage>
</organism>
<gene>
    <name evidence="1" type="ORF">DF3PB_2050005</name>
</gene>
<reference evidence="1" key="1">
    <citation type="submission" date="2018-07" db="EMBL/GenBank/DDBJ databases">
        <authorList>
            <person name="Quirk P.G."/>
            <person name="Krulwich T.A."/>
        </authorList>
    </citation>
    <scope>NUCLEOTIDE SEQUENCE</scope>
</reference>